<protein>
    <submittedName>
        <fullName evidence="2">Uncharacterized protein</fullName>
    </submittedName>
</protein>
<feature type="compositionally biased region" description="Basic and acidic residues" evidence="1">
    <location>
        <begin position="132"/>
        <end position="144"/>
    </location>
</feature>
<feature type="compositionally biased region" description="Low complexity" evidence="1">
    <location>
        <begin position="14"/>
        <end position="23"/>
    </location>
</feature>
<name>A0AAV7VPH2_PLEWA</name>
<dbReference type="Proteomes" id="UP001066276">
    <property type="component" value="Chromosome 2_1"/>
</dbReference>
<dbReference type="AlphaFoldDB" id="A0AAV7VPH2"/>
<gene>
    <name evidence="2" type="ORF">NDU88_006071</name>
</gene>
<accession>A0AAV7VPH2</accession>
<evidence type="ECO:0000313" key="3">
    <source>
        <dbReference type="Proteomes" id="UP001066276"/>
    </source>
</evidence>
<feature type="region of interest" description="Disordered" evidence="1">
    <location>
        <begin position="1"/>
        <end position="144"/>
    </location>
</feature>
<organism evidence="2 3">
    <name type="scientific">Pleurodeles waltl</name>
    <name type="common">Iberian ribbed newt</name>
    <dbReference type="NCBI Taxonomy" id="8319"/>
    <lineage>
        <taxon>Eukaryota</taxon>
        <taxon>Metazoa</taxon>
        <taxon>Chordata</taxon>
        <taxon>Craniata</taxon>
        <taxon>Vertebrata</taxon>
        <taxon>Euteleostomi</taxon>
        <taxon>Amphibia</taxon>
        <taxon>Batrachia</taxon>
        <taxon>Caudata</taxon>
        <taxon>Salamandroidea</taxon>
        <taxon>Salamandridae</taxon>
        <taxon>Pleurodelinae</taxon>
        <taxon>Pleurodeles</taxon>
    </lineage>
</organism>
<evidence type="ECO:0000313" key="2">
    <source>
        <dbReference type="EMBL" id="KAJ1202271.1"/>
    </source>
</evidence>
<feature type="compositionally biased region" description="Polar residues" evidence="1">
    <location>
        <begin position="87"/>
        <end position="98"/>
    </location>
</feature>
<dbReference type="EMBL" id="JANPWB010000003">
    <property type="protein sequence ID" value="KAJ1202271.1"/>
    <property type="molecule type" value="Genomic_DNA"/>
</dbReference>
<feature type="compositionally biased region" description="Basic and acidic residues" evidence="1">
    <location>
        <begin position="59"/>
        <end position="71"/>
    </location>
</feature>
<proteinExistence type="predicted"/>
<reference evidence="2" key="1">
    <citation type="journal article" date="2022" name="bioRxiv">
        <title>Sequencing and chromosome-scale assembly of the giantPleurodeles waltlgenome.</title>
        <authorList>
            <person name="Brown T."/>
            <person name="Elewa A."/>
            <person name="Iarovenko S."/>
            <person name="Subramanian E."/>
            <person name="Araus A.J."/>
            <person name="Petzold A."/>
            <person name="Susuki M."/>
            <person name="Suzuki K.-i.T."/>
            <person name="Hayashi T."/>
            <person name="Toyoda A."/>
            <person name="Oliveira C."/>
            <person name="Osipova E."/>
            <person name="Leigh N.D."/>
            <person name="Simon A."/>
            <person name="Yun M.H."/>
        </authorList>
    </citation>
    <scope>NUCLEOTIDE SEQUENCE</scope>
    <source>
        <strain evidence="2">20211129_DDA</strain>
        <tissue evidence="2">Liver</tissue>
    </source>
</reference>
<keyword evidence="3" id="KW-1185">Reference proteome</keyword>
<comment type="caution">
    <text evidence="2">The sequence shown here is derived from an EMBL/GenBank/DDBJ whole genome shotgun (WGS) entry which is preliminary data.</text>
</comment>
<sequence>MKITGKFENITPRSLQSSSHSSLIGEYPSRQNRPSENRTEPTQYPKKGNQTNLQTGRHPYREAQTKTEAERKPKRKRIGQPDKQRNCRQQHGSAQGEQTKTEPGRPKPIAKTSMRTRSEEEDQKPQQPKQQTARERDPKKTLTN</sequence>
<evidence type="ECO:0000256" key="1">
    <source>
        <dbReference type="SAM" id="MobiDB-lite"/>
    </source>
</evidence>